<evidence type="ECO:0000256" key="1">
    <source>
        <dbReference type="ARBA" id="ARBA00004141"/>
    </source>
</evidence>
<dbReference type="AlphaFoldDB" id="A0A7C8FXW4"/>
<evidence type="ECO:0000256" key="6">
    <source>
        <dbReference type="SAM" id="Phobius"/>
    </source>
</evidence>
<dbReference type="RefSeq" id="WP_158036055.1">
    <property type="nucleotide sequence ID" value="NZ_BAAAZV010000017.1"/>
</dbReference>
<feature type="transmembrane region" description="Helical" evidence="6">
    <location>
        <begin position="148"/>
        <end position="173"/>
    </location>
</feature>
<dbReference type="OrthoDB" id="4332145at2"/>
<dbReference type="InterPro" id="IPR051790">
    <property type="entry name" value="Cytochrome_c-biogenesis_DsbD"/>
</dbReference>
<feature type="transmembrane region" description="Helical" evidence="6">
    <location>
        <begin position="194"/>
        <end position="226"/>
    </location>
</feature>
<organism evidence="8 9">
    <name type="scientific">Pseudoclavibacter caeni</name>
    <dbReference type="NCBI Taxonomy" id="908846"/>
    <lineage>
        <taxon>Bacteria</taxon>
        <taxon>Bacillati</taxon>
        <taxon>Actinomycetota</taxon>
        <taxon>Actinomycetes</taxon>
        <taxon>Micrococcales</taxon>
        <taxon>Microbacteriaceae</taxon>
        <taxon>Pseudoclavibacter</taxon>
    </lineage>
</organism>
<comment type="caution">
    <text evidence="8">The sequence shown here is derived from an EMBL/GenBank/DDBJ whole genome shotgun (WGS) entry which is preliminary data.</text>
</comment>
<comment type="similarity">
    <text evidence="2">Belongs to the DsbD family.</text>
</comment>
<dbReference type="Pfam" id="PF02683">
    <property type="entry name" value="DsbD_TM"/>
    <property type="match status" value="1"/>
</dbReference>
<evidence type="ECO:0000256" key="3">
    <source>
        <dbReference type="ARBA" id="ARBA00022692"/>
    </source>
</evidence>
<feature type="transmembrane region" description="Helical" evidence="6">
    <location>
        <begin position="12"/>
        <end position="33"/>
    </location>
</feature>
<keyword evidence="9" id="KW-1185">Reference proteome</keyword>
<reference evidence="8 9" key="1">
    <citation type="submission" date="2019-09" db="EMBL/GenBank/DDBJ databases">
        <title>Phylogeny of genus Pseudoclavibacter and closely related genus.</title>
        <authorList>
            <person name="Li Y."/>
        </authorList>
    </citation>
    <scope>NUCLEOTIDE SEQUENCE [LARGE SCALE GENOMIC DNA]</scope>
    <source>
        <strain evidence="8 9">JCM 16921</strain>
    </source>
</reference>
<dbReference type="Proteomes" id="UP000481339">
    <property type="component" value="Unassembled WGS sequence"/>
</dbReference>
<comment type="subcellular location">
    <subcellularLocation>
        <location evidence="1">Membrane</location>
        <topology evidence="1">Multi-pass membrane protein</topology>
    </subcellularLocation>
</comment>
<protein>
    <submittedName>
        <fullName evidence="8">Cytochrome c biogenesis protein CcdA</fullName>
    </submittedName>
</protein>
<proteinExistence type="inferred from homology"/>
<evidence type="ECO:0000313" key="9">
    <source>
        <dbReference type="Proteomes" id="UP000481339"/>
    </source>
</evidence>
<gene>
    <name evidence="8" type="ORF">F8O02_04475</name>
</gene>
<accession>A0A7C8FXW4</accession>
<keyword evidence="3 6" id="KW-0812">Transmembrane</keyword>
<dbReference type="PANTHER" id="PTHR31272">
    <property type="entry name" value="CYTOCHROME C-TYPE BIOGENESIS PROTEIN HI_1454-RELATED"/>
    <property type="match status" value="1"/>
</dbReference>
<feature type="transmembrane region" description="Helical" evidence="6">
    <location>
        <begin position="246"/>
        <end position="262"/>
    </location>
</feature>
<dbReference type="PANTHER" id="PTHR31272:SF4">
    <property type="entry name" value="CYTOCHROME C-TYPE BIOGENESIS PROTEIN HI_1454-RELATED"/>
    <property type="match status" value="1"/>
</dbReference>
<feature type="domain" description="Cytochrome C biogenesis protein transmembrane" evidence="7">
    <location>
        <begin position="7"/>
        <end position="179"/>
    </location>
</feature>
<feature type="transmembrane region" description="Helical" evidence="6">
    <location>
        <begin position="115"/>
        <end position="142"/>
    </location>
</feature>
<dbReference type="GO" id="GO:0016020">
    <property type="term" value="C:membrane"/>
    <property type="evidence" value="ECO:0007669"/>
    <property type="project" value="UniProtKB-SubCell"/>
</dbReference>
<feature type="transmembrane region" description="Helical" evidence="6">
    <location>
        <begin position="74"/>
        <end position="94"/>
    </location>
</feature>
<keyword evidence="5 6" id="KW-0472">Membrane</keyword>
<feature type="transmembrane region" description="Helical" evidence="6">
    <location>
        <begin position="45"/>
        <end position="68"/>
    </location>
</feature>
<dbReference type="InterPro" id="IPR003834">
    <property type="entry name" value="Cyt_c_assmbl_TM_dom"/>
</dbReference>
<evidence type="ECO:0000259" key="7">
    <source>
        <dbReference type="Pfam" id="PF02683"/>
    </source>
</evidence>
<evidence type="ECO:0000256" key="5">
    <source>
        <dbReference type="ARBA" id="ARBA00023136"/>
    </source>
</evidence>
<evidence type="ECO:0000256" key="4">
    <source>
        <dbReference type="ARBA" id="ARBA00022989"/>
    </source>
</evidence>
<name>A0A7C8FXW4_9MICO</name>
<evidence type="ECO:0000313" key="8">
    <source>
        <dbReference type="EMBL" id="KAB1632277.1"/>
    </source>
</evidence>
<dbReference type="EMBL" id="WBKA01000003">
    <property type="protein sequence ID" value="KAB1632277.1"/>
    <property type="molecule type" value="Genomic_DNA"/>
</dbReference>
<dbReference type="GO" id="GO:0017004">
    <property type="term" value="P:cytochrome complex assembly"/>
    <property type="evidence" value="ECO:0007669"/>
    <property type="project" value="InterPro"/>
</dbReference>
<keyword evidence="4 6" id="KW-1133">Transmembrane helix</keyword>
<evidence type="ECO:0000256" key="2">
    <source>
        <dbReference type="ARBA" id="ARBA00006143"/>
    </source>
</evidence>
<sequence>MELGLTGALLGGVLTLLSPCSVMLLPAFFAYAFTRPGRLLAMTGLFYLGLLTTLVPLGLLAGTVGAFFTVHRDVIIAVLSIAVIILGALMALGVPMPALLRGETGADSPESALSVYLLGTVYGLAGVCTGPLLGAVLAMAAYGGSALYGALLLVVFAAGMVVPLVLLSLVWRWMPAARWLVRPRELVIGRWRNAWTSIVGGLLTVAIGVLMLATAGTTSLGGVLGVDDQARLESTLGAWSTGVPDWLAVTVAVAVLAAGWLVRRRLRRRPPRPAAGSRSSS</sequence>